<feature type="compositionally biased region" description="Polar residues" evidence="1">
    <location>
        <begin position="191"/>
        <end position="202"/>
    </location>
</feature>
<dbReference type="InterPro" id="IPR006674">
    <property type="entry name" value="HD_domain"/>
</dbReference>
<reference evidence="3 4" key="1">
    <citation type="submission" date="2023-03" db="EMBL/GenBank/DDBJ databases">
        <title>YIM 133296 draft genome.</title>
        <authorList>
            <person name="Xiong L."/>
        </authorList>
    </citation>
    <scope>NUCLEOTIDE SEQUENCE [LARGE SCALE GENOMIC DNA]</scope>
    <source>
        <strain evidence="3 4">YIM 133296</strain>
    </source>
</reference>
<comment type="caution">
    <text evidence="3">The sequence shown here is derived from an EMBL/GenBank/DDBJ whole genome shotgun (WGS) entry which is preliminary data.</text>
</comment>
<feature type="region of interest" description="Disordered" evidence="1">
    <location>
        <begin position="182"/>
        <end position="202"/>
    </location>
</feature>
<dbReference type="PANTHER" id="PTHR45228">
    <property type="entry name" value="CYCLIC DI-GMP PHOSPHODIESTERASE TM_0186-RELATED"/>
    <property type="match status" value="1"/>
</dbReference>
<dbReference type="InterPro" id="IPR003607">
    <property type="entry name" value="HD/PDEase_dom"/>
</dbReference>
<name>A0ABT6C983_9MICO</name>
<dbReference type="Proteomes" id="UP001528912">
    <property type="component" value="Unassembled WGS sequence"/>
</dbReference>
<gene>
    <name evidence="3" type="ORF">P4R38_12550</name>
</gene>
<dbReference type="Pfam" id="PF01966">
    <property type="entry name" value="HD"/>
    <property type="match status" value="1"/>
</dbReference>
<feature type="domain" description="HD/PDEase" evidence="2">
    <location>
        <begin position="25"/>
        <end position="154"/>
    </location>
</feature>
<dbReference type="SUPFAM" id="SSF109604">
    <property type="entry name" value="HD-domain/PDEase-like"/>
    <property type="match status" value="1"/>
</dbReference>
<keyword evidence="4" id="KW-1185">Reference proteome</keyword>
<protein>
    <submittedName>
        <fullName evidence="3">HD domain-containing protein</fullName>
    </submittedName>
</protein>
<dbReference type="CDD" id="cd00077">
    <property type="entry name" value="HDc"/>
    <property type="match status" value="1"/>
</dbReference>
<evidence type="ECO:0000313" key="3">
    <source>
        <dbReference type="EMBL" id="MDF8265078.1"/>
    </source>
</evidence>
<proteinExistence type="predicted"/>
<dbReference type="InterPro" id="IPR052020">
    <property type="entry name" value="Cyclic_di-GMP/3'3'-cGAMP_PDE"/>
</dbReference>
<evidence type="ECO:0000256" key="1">
    <source>
        <dbReference type="SAM" id="MobiDB-lite"/>
    </source>
</evidence>
<dbReference type="PANTHER" id="PTHR45228:SF4">
    <property type="entry name" value="LIPOPROTEIN"/>
    <property type="match status" value="1"/>
</dbReference>
<evidence type="ECO:0000313" key="4">
    <source>
        <dbReference type="Proteomes" id="UP001528912"/>
    </source>
</evidence>
<dbReference type="EMBL" id="JAROAV010000031">
    <property type="protein sequence ID" value="MDF8265078.1"/>
    <property type="molecule type" value="Genomic_DNA"/>
</dbReference>
<evidence type="ECO:0000259" key="2">
    <source>
        <dbReference type="SMART" id="SM00471"/>
    </source>
</evidence>
<sequence length="202" mass="21779">MQRQQRTQTARRQAVAALSRLTDLAGYTNQEHAQRVSRLAALVGRFMQLSDQQVADLESAALLHDIGQVSLGEPIPAGATVDAAPRDQQRIADEGAEIVSRTGASESVVEVVRQQAVPFRRLIEEGEPLTLSARILKVCNAYDDFSSGNGSKRNQALLRLRLGLGYEYDPEVVEVLARVTGGGSEPPLASSAGSDTVSRAIW</sequence>
<organism evidence="3 4">
    <name type="scientific">Luteipulveratus flavus</name>
    <dbReference type="NCBI Taxonomy" id="3031728"/>
    <lineage>
        <taxon>Bacteria</taxon>
        <taxon>Bacillati</taxon>
        <taxon>Actinomycetota</taxon>
        <taxon>Actinomycetes</taxon>
        <taxon>Micrococcales</taxon>
        <taxon>Dermacoccaceae</taxon>
        <taxon>Luteipulveratus</taxon>
    </lineage>
</organism>
<dbReference type="SMART" id="SM00471">
    <property type="entry name" value="HDc"/>
    <property type="match status" value="1"/>
</dbReference>
<dbReference type="Gene3D" id="1.10.3210.10">
    <property type="entry name" value="Hypothetical protein af1432"/>
    <property type="match status" value="1"/>
</dbReference>
<accession>A0ABT6C983</accession>